<dbReference type="InterPro" id="IPR029044">
    <property type="entry name" value="Nucleotide-diphossugar_trans"/>
</dbReference>
<evidence type="ECO:0000313" key="2">
    <source>
        <dbReference type="EMBL" id="KFI82691.1"/>
    </source>
</evidence>
<dbReference type="AlphaFoldDB" id="A0A7V8HQ40"/>
<proteinExistence type="predicted"/>
<reference evidence="2 3" key="1">
    <citation type="submission" date="2014-03" db="EMBL/GenBank/DDBJ databases">
        <title>Genomics of Bifidobacteria.</title>
        <authorList>
            <person name="Ventura M."/>
            <person name="Milani C."/>
            <person name="Lugli G.A."/>
        </authorList>
    </citation>
    <scope>NUCLEOTIDE SEQUENCE [LARGE SCALE GENOMIC DNA]</scope>
    <source>
        <strain evidence="2 3">LMG 21816</strain>
    </source>
</reference>
<dbReference type="Proteomes" id="UP000029109">
    <property type="component" value="Unassembled WGS sequence"/>
</dbReference>
<keyword evidence="2" id="KW-0808">Transferase</keyword>
<dbReference type="EMBL" id="JGZJ01000008">
    <property type="protein sequence ID" value="KFI82691.1"/>
    <property type="molecule type" value="Genomic_DNA"/>
</dbReference>
<dbReference type="CDD" id="cd00761">
    <property type="entry name" value="Glyco_tranf_GTA_type"/>
    <property type="match status" value="1"/>
</dbReference>
<name>A0A7V8HQ40_9BIFI</name>
<dbReference type="Pfam" id="PF00535">
    <property type="entry name" value="Glycos_transf_2"/>
    <property type="match status" value="1"/>
</dbReference>
<dbReference type="GO" id="GO:0016758">
    <property type="term" value="F:hexosyltransferase activity"/>
    <property type="evidence" value="ECO:0007669"/>
    <property type="project" value="UniProtKB-ARBA"/>
</dbReference>
<dbReference type="InterPro" id="IPR001173">
    <property type="entry name" value="Glyco_trans_2-like"/>
</dbReference>
<dbReference type="SUPFAM" id="SSF53448">
    <property type="entry name" value="Nucleotide-diphospho-sugar transferases"/>
    <property type="match status" value="1"/>
</dbReference>
<dbReference type="PANTHER" id="PTHR22916">
    <property type="entry name" value="GLYCOSYLTRANSFERASE"/>
    <property type="match status" value="1"/>
</dbReference>
<accession>A0A7V8HQ40</accession>
<dbReference type="PANTHER" id="PTHR22916:SF3">
    <property type="entry name" value="UDP-GLCNAC:BETAGAL BETA-1,3-N-ACETYLGLUCOSAMINYLTRANSFERASE-LIKE PROTEIN 1"/>
    <property type="match status" value="1"/>
</dbReference>
<feature type="domain" description="Glycosyltransferase 2-like" evidence="1">
    <location>
        <begin position="7"/>
        <end position="90"/>
    </location>
</feature>
<evidence type="ECO:0000313" key="3">
    <source>
        <dbReference type="Proteomes" id="UP000029109"/>
    </source>
</evidence>
<organism evidence="2 3">
    <name type="scientific">Bifidobacterium pullorum</name>
    <dbReference type="NCBI Taxonomy" id="78448"/>
    <lineage>
        <taxon>Bacteria</taxon>
        <taxon>Bacillati</taxon>
        <taxon>Actinomycetota</taxon>
        <taxon>Actinomycetes</taxon>
        <taxon>Bifidobacteriales</taxon>
        <taxon>Bifidobacteriaceae</taxon>
        <taxon>Bifidobacterium</taxon>
    </lineage>
</organism>
<evidence type="ECO:0000259" key="1">
    <source>
        <dbReference type="Pfam" id="PF00535"/>
    </source>
</evidence>
<dbReference type="Gene3D" id="3.90.550.10">
    <property type="entry name" value="Spore Coat Polysaccharide Biosynthesis Protein SpsA, Chain A"/>
    <property type="match status" value="1"/>
</dbReference>
<comment type="caution">
    <text evidence="2">The sequence shown here is derived from an EMBL/GenBank/DDBJ whole genome shotgun (WGS) entry which is preliminary data.</text>
</comment>
<gene>
    <name evidence="2" type="ORF">BPULL_2087</name>
</gene>
<protein>
    <submittedName>
        <fullName evidence="2">Putative LPS biosynthesis related glycosyltransferase</fullName>
    </submittedName>
</protein>
<sequence length="90" mass="10281">MADVVISIITATHNRSGLLIRLYESLKRQTVYSFEWIVVDDASTDNTWEILQSFEDNLFTIRKVKIPHGGKHRALNKGVSLARGELVFFC</sequence>